<dbReference type="EMBL" id="VSSQ01075753">
    <property type="protein sequence ID" value="MPN26280.1"/>
    <property type="molecule type" value="Genomic_DNA"/>
</dbReference>
<comment type="caution">
    <text evidence="1">The sequence shown here is derived from an EMBL/GenBank/DDBJ whole genome shotgun (WGS) entry which is preliminary data.</text>
</comment>
<dbReference type="AlphaFoldDB" id="A0A645GJF3"/>
<dbReference type="InterPro" id="IPR058263">
    <property type="entry name" value="DUF7957"/>
</dbReference>
<reference evidence="1" key="1">
    <citation type="submission" date="2019-08" db="EMBL/GenBank/DDBJ databases">
        <authorList>
            <person name="Kucharzyk K."/>
            <person name="Murdoch R.W."/>
            <person name="Higgins S."/>
            <person name="Loffler F."/>
        </authorList>
    </citation>
    <scope>NUCLEOTIDE SEQUENCE</scope>
</reference>
<sequence>MYKKINDFTLNINNEVLNFDYKIKSIVEFEKVYIILLWNIDSDNMADQPLSNVYSIGKNGKVLWNVKPIFQNYNKYTDEHLFIDIQKDDNGNLQLQTFEGIKAIVDPVSGRILKKSWTKG</sequence>
<evidence type="ECO:0000313" key="1">
    <source>
        <dbReference type="EMBL" id="MPN26280.1"/>
    </source>
</evidence>
<gene>
    <name evidence="1" type="ORF">SDC9_173704</name>
</gene>
<protein>
    <submittedName>
        <fullName evidence="1">Uncharacterized protein</fullName>
    </submittedName>
</protein>
<organism evidence="1">
    <name type="scientific">bioreactor metagenome</name>
    <dbReference type="NCBI Taxonomy" id="1076179"/>
    <lineage>
        <taxon>unclassified sequences</taxon>
        <taxon>metagenomes</taxon>
        <taxon>ecological metagenomes</taxon>
    </lineage>
</organism>
<proteinExistence type="predicted"/>
<name>A0A645GJF3_9ZZZZ</name>
<dbReference type="Pfam" id="PF25857">
    <property type="entry name" value="DUF7957"/>
    <property type="match status" value="1"/>
</dbReference>
<accession>A0A645GJF3</accession>